<keyword evidence="1" id="KW-0732">Signal</keyword>
<evidence type="ECO:0000313" key="2">
    <source>
        <dbReference type="EMBL" id="MDO4842711.1"/>
    </source>
</evidence>
<dbReference type="EMBL" id="JAUMVS010000275">
    <property type="protein sequence ID" value="MDO4842711.1"/>
    <property type="molecule type" value="Genomic_DNA"/>
</dbReference>
<evidence type="ECO:0008006" key="4">
    <source>
        <dbReference type="Google" id="ProtNLM"/>
    </source>
</evidence>
<gene>
    <name evidence="2" type="ORF">Q3982_08565</name>
</gene>
<evidence type="ECO:0000256" key="1">
    <source>
        <dbReference type="SAM" id="SignalP"/>
    </source>
</evidence>
<protein>
    <recommendedName>
        <fullName evidence="4">Lipoprotein</fullName>
    </recommendedName>
</protein>
<dbReference type="AlphaFoldDB" id="A0AA43UAN5"/>
<accession>A0AA43UAN5</accession>
<reference evidence="2" key="1">
    <citation type="submission" date="2023-07" db="EMBL/GenBank/DDBJ databases">
        <title>Between Cages and Wild: Unraveling the Impact of Captivity on Animal Microbiomes and Antimicrobial Resistance.</title>
        <authorList>
            <person name="Schmartz G.P."/>
            <person name="Rehner J."/>
            <person name="Schuff M.J."/>
            <person name="Becker S.L."/>
            <person name="Kravczyk M."/>
            <person name="Gurevich A."/>
            <person name="Francke R."/>
            <person name="Mueller R."/>
            <person name="Keller V."/>
            <person name="Keller A."/>
        </authorList>
    </citation>
    <scope>NUCLEOTIDE SEQUENCE</scope>
    <source>
        <strain evidence="2">S12M_St_49</strain>
    </source>
</reference>
<sequence>MKNHIIKSLAITVALLTGLTTAGCTKNENAKADQTVVSTVRIECGWEQVNTSIGAYKFGEKYFIEKDYKEDEVTSNSVYIYNYDPDEPKAFKSVPYQIMLSFGQTDGYSDPMITVSLVDNKSKSTYYAIVDKNGTKMSEEGTWFLEEDKDSKIKDLTKDAKTVFGLG</sequence>
<dbReference type="Proteomes" id="UP001168575">
    <property type="component" value="Unassembled WGS sequence"/>
</dbReference>
<dbReference type="PROSITE" id="PS51257">
    <property type="entry name" value="PROKAR_LIPOPROTEIN"/>
    <property type="match status" value="1"/>
</dbReference>
<organism evidence="2 3">
    <name type="scientific">Phoenicibacter congonensis</name>
    <dbReference type="NCBI Taxonomy" id="1944646"/>
    <lineage>
        <taxon>Bacteria</taxon>
        <taxon>Bacillati</taxon>
        <taxon>Actinomycetota</taxon>
        <taxon>Coriobacteriia</taxon>
        <taxon>Eggerthellales</taxon>
        <taxon>Eggerthellaceae</taxon>
        <taxon>Phoenicibacter</taxon>
    </lineage>
</organism>
<evidence type="ECO:0000313" key="3">
    <source>
        <dbReference type="Proteomes" id="UP001168575"/>
    </source>
</evidence>
<proteinExistence type="predicted"/>
<comment type="caution">
    <text evidence="2">The sequence shown here is derived from an EMBL/GenBank/DDBJ whole genome shotgun (WGS) entry which is preliminary data.</text>
</comment>
<name>A0AA43UAN5_9ACTN</name>
<feature type="signal peptide" evidence="1">
    <location>
        <begin position="1"/>
        <end position="22"/>
    </location>
</feature>
<feature type="chain" id="PRO_5041461478" description="Lipoprotein" evidence="1">
    <location>
        <begin position="23"/>
        <end position="167"/>
    </location>
</feature>
<keyword evidence="3" id="KW-1185">Reference proteome</keyword>